<dbReference type="EMBL" id="CAIY01000005">
    <property type="protein sequence ID" value="CCH66216.1"/>
    <property type="molecule type" value="Genomic_DNA"/>
</dbReference>
<reference evidence="2 3" key="1">
    <citation type="submission" date="2012-05" db="EMBL/GenBank/DDBJ databases">
        <authorList>
            <person name="Hilton J."/>
        </authorList>
    </citation>
    <scope>NUCLEOTIDE SEQUENCE [LARGE SCALE GENOMIC DNA]</scope>
    <source>
        <strain evidence="2 3">HH01</strain>
    </source>
</reference>
<protein>
    <submittedName>
        <fullName evidence="2">ORF_ID:alr2840</fullName>
    </submittedName>
</protein>
<dbReference type="AlphaFoldDB" id="M1X4I4"/>
<evidence type="ECO:0000259" key="1">
    <source>
        <dbReference type="Pfam" id="PF00535"/>
    </source>
</evidence>
<dbReference type="InterPro" id="IPR001173">
    <property type="entry name" value="Glyco_trans_2-like"/>
</dbReference>
<dbReference type="PANTHER" id="PTHR43685:SF2">
    <property type="entry name" value="GLYCOSYLTRANSFERASE 2-LIKE DOMAIN-CONTAINING PROTEIN"/>
    <property type="match status" value="1"/>
</dbReference>
<dbReference type="OrthoDB" id="257969at2"/>
<dbReference type="Pfam" id="PF00535">
    <property type="entry name" value="Glycos_transf_2"/>
    <property type="match status" value="1"/>
</dbReference>
<dbReference type="InterPro" id="IPR050834">
    <property type="entry name" value="Glycosyltransf_2"/>
</dbReference>
<dbReference type="SUPFAM" id="SSF53448">
    <property type="entry name" value="Nucleotide-diphospho-sugar transferases"/>
    <property type="match status" value="1"/>
</dbReference>
<accession>M1X4I4</accession>
<keyword evidence="3" id="KW-1185">Reference proteome</keyword>
<dbReference type="Proteomes" id="UP000053051">
    <property type="component" value="Unassembled WGS sequence"/>
</dbReference>
<reference evidence="3" key="2">
    <citation type="submission" date="2016-01" db="EMBL/GenBank/DDBJ databases">
        <title>Diatom-associated endosymboitic cyanobacterium lacks core nitrogen metabolism enzymes.</title>
        <authorList>
            <person name="Hilton J.A."/>
            <person name="Foster R.A."/>
            <person name="Tripp H.J."/>
            <person name="Carter B.J."/>
            <person name="Zehr J.P."/>
            <person name="Villareal T.A."/>
        </authorList>
    </citation>
    <scope>NUCLEOTIDE SEQUENCE [LARGE SCALE GENOMIC DNA]</scope>
    <source>
        <strain evidence="3">HH01</strain>
    </source>
</reference>
<name>M1X4I4_9NOST</name>
<dbReference type="InterPro" id="IPR029044">
    <property type="entry name" value="Nucleotide-diphossugar_trans"/>
</dbReference>
<evidence type="ECO:0000313" key="2">
    <source>
        <dbReference type="EMBL" id="CCH66216.1"/>
    </source>
</evidence>
<dbReference type="PANTHER" id="PTHR43685">
    <property type="entry name" value="GLYCOSYLTRANSFERASE"/>
    <property type="match status" value="1"/>
</dbReference>
<organism evidence="2 3">
    <name type="scientific">Richelia intracellularis HH01</name>
    <dbReference type="NCBI Taxonomy" id="1165094"/>
    <lineage>
        <taxon>Bacteria</taxon>
        <taxon>Bacillati</taxon>
        <taxon>Cyanobacteriota</taxon>
        <taxon>Cyanophyceae</taxon>
        <taxon>Nostocales</taxon>
        <taxon>Nostocaceae</taxon>
        <taxon>Richelia</taxon>
    </lineage>
</organism>
<sequence length="334" mass="37784">MRNTVLIPTYRRPIDLSCCLLAIQAQTKPATQVIVVVRNTDQETWKFLQEFDPGNLPLEIVTVFVPGVVAALNTGLSVVRGDIVSITDDDAAPHPTWLAKISHRFDNNNSIVAVGGRDCIYQNNQLEDGSSNIVGKVQWFGRVIGNHHLGVGGIREVDVLKGVNMSFRSSAISDLRFDKRMHGTGAQVHFELAFCLALKKSGWKLVYDPQIKVNHYPAKRFDEDKRQQFHQLAFINAVHNETLGLLEYFSPVQNIVFITWAVFVGTRDALGLIQWLRLLPSQGTLATRKWFASIEGRWLGYCTWKQWDKHQKIFNVVQIPTRKALSSHKVNINE</sequence>
<evidence type="ECO:0000313" key="3">
    <source>
        <dbReference type="Proteomes" id="UP000053051"/>
    </source>
</evidence>
<proteinExistence type="predicted"/>
<dbReference type="Gene3D" id="3.90.550.10">
    <property type="entry name" value="Spore Coat Polysaccharide Biosynthesis Protein SpsA, Chain A"/>
    <property type="match status" value="1"/>
</dbReference>
<feature type="domain" description="Glycosyltransferase 2-like" evidence="1">
    <location>
        <begin position="4"/>
        <end position="133"/>
    </location>
</feature>
<dbReference type="RefSeq" id="WP_008231420.1">
    <property type="nucleotide sequence ID" value="NZ_CAIY01000005.1"/>
</dbReference>
<dbReference type="STRING" id="1165094.RINTHH_610"/>
<comment type="caution">
    <text evidence="2">The sequence shown here is derived from an EMBL/GenBank/DDBJ whole genome shotgun (WGS) entry which is preliminary data.</text>
</comment>
<gene>
    <name evidence="2" type="ORF">RINTHH_610</name>
</gene>